<feature type="domain" description="Photosynthesis system II assembly factor Ycf48/Hcf136-like" evidence="3">
    <location>
        <begin position="161"/>
        <end position="229"/>
    </location>
</feature>
<dbReference type="GO" id="GO:0009523">
    <property type="term" value="C:photosystem II"/>
    <property type="evidence" value="ECO:0007669"/>
    <property type="project" value="UniProtKB-KW"/>
</dbReference>
<dbReference type="Pfam" id="PF02012">
    <property type="entry name" value="BNR"/>
    <property type="match status" value="1"/>
</dbReference>
<protein>
    <recommendedName>
        <fullName evidence="3">Photosynthesis system II assembly factor Ycf48/Hcf136-like domain-containing protein</fullName>
    </recommendedName>
</protein>
<reference evidence="4" key="1">
    <citation type="journal article" date="2015" name="Nature">
        <title>Complex archaea that bridge the gap between prokaryotes and eukaryotes.</title>
        <authorList>
            <person name="Spang A."/>
            <person name="Saw J.H."/>
            <person name="Jorgensen S.L."/>
            <person name="Zaremba-Niedzwiedzka K."/>
            <person name="Martijn J."/>
            <person name="Lind A.E."/>
            <person name="van Eijk R."/>
            <person name="Schleper C."/>
            <person name="Guy L."/>
            <person name="Ettema T.J."/>
        </authorList>
    </citation>
    <scope>NUCLEOTIDE SEQUENCE</scope>
</reference>
<keyword evidence="1" id="KW-0602">Photosynthesis</keyword>
<sequence>MIKSGWTVFSLGTALLGLLSMPVSADNFRDPLDTPAPVVRDLERAHLVSVGTAGDELVAVGARGLIVISDDEGVTWKQIESPVSSDLLELHFVDDQHGWIVGHDGVVLHSEDGGYSWVKQLDGRLAAELLEKHFEQQAANGDEMAESYLEVVRLNYMDGPEQALMDVWFANRNDGFVVGTFGTILATRDGGKTWQSWMERVDNPEVLHFMSISGSGNQVFIASERGIVFRLDAEQQLFVQAHTDYTGSFFTVLATGQHVLAGGLRGTLYVSDDQGRSWEKLASGIQAALTDATELPGERVVMASIDGRLVLIDFHGEASVLQPPRPGRFSSVAALQDESVMTVGLSGIRPVSLN</sequence>
<evidence type="ECO:0000256" key="2">
    <source>
        <dbReference type="ARBA" id="ARBA00023276"/>
    </source>
</evidence>
<dbReference type="AlphaFoldDB" id="A0A0F9UF74"/>
<dbReference type="SUPFAM" id="SSF110296">
    <property type="entry name" value="Oligoxyloglucan reducing end-specific cellobiohydrolase"/>
    <property type="match status" value="1"/>
</dbReference>
<dbReference type="InterPro" id="IPR028203">
    <property type="entry name" value="PSII_CF48-like_dom"/>
</dbReference>
<keyword evidence="2" id="KW-0604">Photosystem II</keyword>
<dbReference type="GO" id="GO:0015979">
    <property type="term" value="P:photosynthesis"/>
    <property type="evidence" value="ECO:0007669"/>
    <property type="project" value="UniProtKB-KW"/>
</dbReference>
<dbReference type="EMBL" id="LAZR01000099">
    <property type="protein sequence ID" value="KKN91850.1"/>
    <property type="molecule type" value="Genomic_DNA"/>
</dbReference>
<evidence type="ECO:0000259" key="3">
    <source>
        <dbReference type="Pfam" id="PF14870"/>
    </source>
</evidence>
<name>A0A0F9UF74_9ZZZZ</name>
<proteinExistence type="predicted"/>
<dbReference type="Gene3D" id="2.130.10.10">
    <property type="entry name" value="YVTN repeat-like/Quinoprotein amine dehydrogenase"/>
    <property type="match status" value="2"/>
</dbReference>
<dbReference type="InterPro" id="IPR002860">
    <property type="entry name" value="BNR_rpt"/>
</dbReference>
<gene>
    <name evidence="4" type="ORF">LCGC14_0213250</name>
</gene>
<organism evidence="4">
    <name type="scientific">marine sediment metagenome</name>
    <dbReference type="NCBI Taxonomy" id="412755"/>
    <lineage>
        <taxon>unclassified sequences</taxon>
        <taxon>metagenomes</taxon>
        <taxon>ecological metagenomes</taxon>
    </lineage>
</organism>
<dbReference type="Pfam" id="PF14870">
    <property type="entry name" value="PSII_BNR"/>
    <property type="match status" value="2"/>
</dbReference>
<evidence type="ECO:0000313" key="4">
    <source>
        <dbReference type="EMBL" id="KKN91850.1"/>
    </source>
</evidence>
<dbReference type="PANTHER" id="PTHR47199">
    <property type="entry name" value="PHOTOSYSTEM II STABILITY/ASSEMBLY FACTOR HCF136, CHLOROPLASTIC"/>
    <property type="match status" value="1"/>
</dbReference>
<evidence type="ECO:0000256" key="1">
    <source>
        <dbReference type="ARBA" id="ARBA00022531"/>
    </source>
</evidence>
<dbReference type="PANTHER" id="PTHR47199:SF2">
    <property type="entry name" value="PHOTOSYSTEM II STABILITY_ASSEMBLY FACTOR HCF136, CHLOROPLASTIC"/>
    <property type="match status" value="1"/>
</dbReference>
<comment type="caution">
    <text evidence="4">The sequence shown here is derived from an EMBL/GenBank/DDBJ whole genome shotgun (WGS) entry which is preliminary data.</text>
</comment>
<accession>A0A0F9UF74</accession>
<feature type="domain" description="Photosynthesis system II assembly factor Ycf48/Hcf136-like" evidence="3">
    <location>
        <begin position="74"/>
        <end position="121"/>
    </location>
</feature>
<dbReference type="InterPro" id="IPR015943">
    <property type="entry name" value="WD40/YVTN_repeat-like_dom_sf"/>
</dbReference>